<dbReference type="Proteomes" id="UP000029067">
    <property type="component" value="Unassembled WGS sequence"/>
</dbReference>
<protein>
    <submittedName>
        <fullName evidence="1">Uncharacterized protein</fullName>
    </submittedName>
</protein>
<dbReference type="RefSeq" id="WP_238552344.1">
    <property type="nucleotide sequence ID" value="NZ_JGYV01000010.1"/>
</dbReference>
<name>A0A087AVZ5_9BIFI</name>
<organism evidence="1 2">
    <name type="scientific">Bifidobacterium cuniculi</name>
    <dbReference type="NCBI Taxonomy" id="1688"/>
    <lineage>
        <taxon>Bacteria</taxon>
        <taxon>Bacillati</taxon>
        <taxon>Actinomycetota</taxon>
        <taxon>Actinomycetes</taxon>
        <taxon>Bifidobacteriales</taxon>
        <taxon>Bifidobacteriaceae</taxon>
        <taxon>Bifidobacterium</taxon>
    </lineage>
</organism>
<sequence length="47" mass="4920">MTVLNHDSDPLTIIPVRGRALRHRIATTALACTMCLVPLAACGTSGT</sequence>
<proteinExistence type="predicted"/>
<dbReference type="AlphaFoldDB" id="A0A087AVZ5"/>
<evidence type="ECO:0000313" key="2">
    <source>
        <dbReference type="Proteomes" id="UP000029067"/>
    </source>
</evidence>
<dbReference type="EMBL" id="JGYV01000010">
    <property type="protein sequence ID" value="KFI62945.1"/>
    <property type="molecule type" value="Genomic_DNA"/>
</dbReference>
<comment type="caution">
    <text evidence="1">The sequence shown here is derived from an EMBL/GenBank/DDBJ whole genome shotgun (WGS) entry which is preliminary data.</text>
</comment>
<evidence type="ECO:0000313" key="1">
    <source>
        <dbReference type="EMBL" id="KFI62945.1"/>
    </source>
</evidence>
<keyword evidence="2" id="KW-1185">Reference proteome</keyword>
<accession>A0A087AVZ5</accession>
<gene>
    <name evidence="1" type="ORF">BCUN_0776</name>
</gene>
<reference evidence="1 2" key="1">
    <citation type="submission" date="2014-03" db="EMBL/GenBank/DDBJ databases">
        <title>Genomics of Bifidobacteria.</title>
        <authorList>
            <person name="Ventura M."/>
            <person name="Milani C."/>
            <person name="Lugli G.A."/>
        </authorList>
    </citation>
    <scope>NUCLEOTIDE SEQUENCE [LARGE SCALE GENOMIC DNA]</scope>
    <source>
        <strain evidence="1 2">LMG 10738</strain>
    </source>
</reference>